<protein>
    <recommendedName>
        <fullName evidence="3 14">UDP-N-acetylmuramate--L-alanine ligase</fullName>
        <ecNumber evidence="3 14">6.3.2.8</ecNumber>
    </recommendedName>
    <alternativeName>
        <fullName evidence="14">UDP-N-acetylmuramoyl-L-alanine synthetase</fullName>
    </alternativeName>
</protein>
<dbReference type="Pfam" id="PF08245">
    <property type="entry name" value="Mur_ligase_M"/>
    <property type="match status" value="1"/>
</dbReference>
<sequence length="458" mass="50127">MVFHNINRVHFVGIGGIGMSGIAEVLLNLGFSVTGSDLRKTDTTERLMQLGATVFCGHKEENISNVDVVVVSSAVKPDNPEVAKAKELFVPVIQRAEMLAELMRMKYSVAVAGAHGKTTTTSLVSTILGHAGLDPTSVIGGKLNSLGSNAKLGDGKFLVAEADESDGTFLLLFPTIAVATNIDLEHLDFYSDINEIKDAFLSFLNKVPFYGLDIICIDNPNLQSLIPQLKRKYMTYGLSKQADLRAENITYNGFVTTFMVLYKEEELGVIELSLPGVHNVVNALAACGVAIELDVPFAVIKEALKGFSGIHRRLEIKWDGDIKLIDDYGHHPTEIRATLSAIRQMWKGRIIVVFQPHRYTRTRALMEEFVTSFNEADILVVTEIYAASEEKIEGVTGHVLSEKIRASGHKHVVFAPTKEDAAEKIIATAREGDVVITLGAGDIYRIDERLKAAWSGKA</sequence>
<dbReference type="InterPro" id="IPR005758">
    <property type="entry name" value="UDP-N-AcMur_Ala_ligase_MurC"/>
</dbReference>
<evidence type="ECO:0000256" key="4">
    <source>
        <dbReference type="ARBA" id="ARBA00022490"/>
    </source>
</evidence>
<keyword evidence="7 14" id="KW-0547">Nucleotide-binding</keyword>
<evidence type="ECO:0000256" key="5">
    <source>
        <dbReference type="ARBA" id="ARBA00022598"/>
    </source>
</evidence>
<dbReference type="GO" id="GO:0005524">
    <property type="term" value="F:ATP binding"/>
    <property type="evidence" value="ECO:0007669"/>
    <property type="project" value="UniProtKB-UniRule"/>
</dbReference>
<name>A0A971S1Q2_9BACT</name>
<comment type="pathway">
    <text evidence="2 14">Cell wall biogenesis; peptidoglycan biosynthesis.</text>
</comment>
<keyword evidence="11 14" id="KW-0131">Cell cycle</keyword>
<dbReference type="Pfam" id="PF01225">
    <property type="entry name" value="Mur_ligase"/>
    <property type="match status" value="1"/>
</dbReference>
<evidence type="ECO:0000256" key="9">
    <source>
        <dbReference type="ARBA" id="ARBA00022960"/>
    </source>
</evidence>
<dbReference type="GO" id="GO:0009252">
    <property type="term" value="P:peptidoglycan biosynthetic process"/>
    <property type="evidence" value="ECO:0007669"/>
    <property type="project" value="UniProtKB-UniRule"/>
</dbReference>
<dbReference type="NCBIfam" id="TIGR01082">
    <property type="entry name" value="murC"/>
    <property type="match status" value="1"/>
</dbReference>
<evidence type="ECO:0000256" key="6">
    <source>
        <dbReference type="ARBA" id="ARBA00022618"/>
    </source>
</evidence>
<keyword evidence="12 14" id="KW-0961">Cell wall biogenesis/degradation</keyword>
<dbReference type="EC" id="6.3.2.8" evidence="3 14"/>
<keyword evidence="9 14" id="KW-0133">Cell shape</keyword>
<feature type="domain" description="Mur ligase N-terminal catalytic" evidence="15">
    <location>
        <begin position="9"/>
        <end position="107"/>
    </location>
</feature>
<dbReference type="HAMAP" id="MF_00046">
    <property type="entry name" value="MurC"/>
    <property type="match status" value="1"/>
</dbReference>
<keyword evidence="4 14" id="KW-0963">Cytoplasm</keyword>
<evidence type="ECO:0000256" key="7">
    <source>
        <dbReference type="ARBA" id="ARBA00022741"/>
    </source>
</evidence>
<evidence type="ECO:0000259" key="17">
    <source>
        <dbReference type="Pfam" id="PF08245"/>
    </source>
</evidence>
<evidence type="ECO:0000256" key="3">
    <source>
        <dbReference type="ARBA" id="ARBA00012211"/>
    </source>
</evidence>
<evidence type="ECO:0000256" key="11">
    <source>
        <dbReference type="ARBA" id="ARBA00023306"/>
    </source>
</evidence>
<reference evidence="18" key="1">
    <citation type="journal article" date="2020" name="Biotechnol. Biofuels">
        <title>New insights from the biogas microbiome by comprehensive genome-resolved metagenomics of nearly 1600 species originating from multiple anaerobic digesters.</title>
        <authorList>
            <person name="Campanaro S."/>
            <person name="Treu L."/>
            <person name="Rodriguez-R L.M."/>
            <person name="Kovalovszki A."/>
            <person name="Ziels R.M."/>
            <person name="Maus I."/>
            <person name="Zhu X."/>
            <person name="Kougias P.G."/>
            <person name="Basile A."/>
            <person name="Luo G."/>
            <person name="Schluter A."/>
            <person name="Konstantinidis K.T."/>
            <person name="Angelidaki I."/>
        </authorList>
    </citation>
    <scope>NUCLEOTIDE SEQUENCE</scope>
    <source>
        <strain evidence="18">AS06rmzACSIP_7</strain>
    </source>
</reference>
<dbReference type="EMBL" id="JAAYEE010000286">
    <property type="protein sequence ID" value="NLW36725.1"/>
    <property type="molecule type" value="Genomic_DNA"/>
</dbReference>
<evidence type="ECO:0000256" key="2">
    <source>
        <dbReference type="ARBA" id="ARBA00004752"/>
    </source>
</evidence>
<comment type="similarity">
    <text evidence="14">Belongs to the MurCDEF family.</text>
</comment>
<comment type="caution">
    <text evidence="18">The sequence shown here is derived from an EMBL/GenBank/DDBJ whole genome shotgun (WGS) entry which is preliminary data.</text>
</comment>
<evidence type="ECO:0000256" key="10">
    <source>
        <dbReference type="ARBA" id="ARBA00022984"/>
    </source>
</evidence>
<keyword evidence="10 14" id="KW-0573">Peptidoglycan synthesis</keyword>
<dbReference type="GO" id="GO:0051301">
    <property type="term" value="P:cell division"/>
    <property type="evidence" value="ECO:0007669"/>
    <property type="project" value="UniProtKB-KW"/>
</dbReference>
<dbReference type="InterPro" id="IPR036565">
    <property type="entry name" value="Mur-like_cat_sf"/>
</dbReference>
<keyword evidence="5 14" id="KW-0436">Ligase</keyword>
<evidence type="ECO:0000259" key="16">
    <source>
        <dbReference type="Pfam" id="PF02875"/>
    </source>
</evidence>
<dbReference type="GO" id="GO:0008360">
    <property type="term" value="P:regulation of cell shape"/>
    <property type="evidence" value="ECO:0007669"/>
    <property type="project" value="UniProtKB-KW"/>
</dbReference>
<dbReference type="SUPFAM" id="SSF53623">
    <property type="entry name" value="MurD-like peptide ligases, catalytic domain"/>
    <property type="match status" value="1"/>
</dbReference>
<evidence type="ECO:0000256" key="8">
    <source>
        <dbReference type="ARBA" id="ARBA00022840"/>
    </source>
</evidence>
<evidence type="ECO:0000259" key="15">
    <source>
        <dbReference type="Pfam" id="PF01225"/>
    </source>
</evidence>
<dbReference type="GO" id="GO:0008763">
    <property type="term" value="F:UDP-N-acetylmuramate-L-alanine ligase activity"/>
    <property type="evidence" value="ECO:0007669"/>
    <property type="project" value="UniProtKB-UniRule"/>
</dbReference>
<feature type="domain" description="Mur ligase central" evidence="17">
    <location>
        <begin position="111"/>
        <end position="290"/>
    </location>
</feature>
<reference evidence="18" key="2">
    <citation type="submission" date="2020-01" db="EMBL/GenBank/DDBJ databases">
        <authorList>
            <person name="Campanaro S."/>
        </authorList>
    </citation>
    <scope>NUCLEOTIDE SEQUENCE</scope>
    <source>
        <strain evidence="18">AS06rmzACSIP_7</strain>
    </source>
</reference>
<comment type="subcellular location">
    <subcellularLocation>
        <location evidence="1 14">Cytoplasm</location>
    </subcellularLocation>
</comment>
<keyword evidence="6 14" id="KW-0132">Cell division</keyword>
<gene>
    <name evidence="14" type="primary">murC</name>
    <name evidence="18" type="ORF">GXY80_14805</name>
</gene>
<organism evidence="18 19">
    <name type="scientific">Syntrophorhabdus aromaticivorans</name>
    <dbReference type="NCBI Taxonomy" id="328301"/>
    <lineage>
        <taxon>Bacteria</taxon>
        <taxon>Pseudomonadati</taxon>
        <taxon>Thermodesulfobacteriota</taxon>
        <taxon>Syntrophorhabdia</taxon>
        <taxon>Syntrophorhabdales</taxon>
        <taxon>Syntrophorhabdaceae</taxon>
        <taxon>Syntrophorhabdus</taxon>
    </lineage>
</organism>
<dbReference type="Proteomes" id="UP000777265">
    <property type="component" value="Unassembled WGS sequence"/>
</dbReference>
<dbReference type="Pfam" id="PF02875">
    <property type="entry name" value="Mur_ligase_C"/>
    <property type="match status" value="1"/>
</dbReference>
<dbReference type="Gene3D" id="3.90.190.20">
    <property type="entry name" value="Mur ligase, C-terminal domain"/>
    <property type="match status" value="1"/>
</dbReference>
<evidence type="ECO:0000256" key="1">
    <source>
        <dbReference type="ARBA" id="ARBA00004496"/>
    </source>
</evidence>
<accession>A0A971S1Q2</accession>
<evidence type="ECO:0000256" key="12">
    <source>
        <dbReference type="ARBA" id="ARBA00023316"/>
    </source>
</evidence>
<comment type="catalytic activity">
    <reaction evidence="13 14">
        <text>UDP-N-acetyl-alpha-D-muramate + L-alanine + ATP = UDP-N-acetyl-alpha-D-muramoyl-L-alanine + ADP + phosphate + H(+)</text>
        <dbReference type="Rhea" id="RHEA:23372"/>
        <dbReference type="ChEBI" id="CHEBI:15378"/>
        <dbReference type="ChEBI" id="CHEBI:30616"/>
        <dbReference type="ChEBI" id="CHEBI:43474"/>
        <dbReference type="ChEBI" id="CHEBI:57972"/>
        <dbReference type="ChEBI" id="CHEBI:70757"/>
        <dbReference type="ChEBI" id="CHEBI:83898"/>
        <dbReference type="ChEBI" id="CHEBI:456216"/>
        <dbReference type="EC" id="6.3.2.8"/>
    </reaction>
</comment>
<dbReference type="SUPFAM" id="SSF51984">
    <property type="entry name" value="MurCD N-terminal domain"/>
    <property type="match status" value="1"/>
</dbReference>
<evidence type="ECO:0000313" key="19">
    <source>
        <dbReference type="Proteomes" id="UP000777265"/>
    </source>
</evidence>
<keyword evidence="8 14" id="KW-0067">ATP-binding</keyword>
<proteinExistence type="inferred from homology"/>
<dbReference type="GO" id="GO:0005737">
    <property type="term" value="C:cytoplasm"/>
    <property type="evidence" value="ECO:0007669"/>
    <property type="project" value="UniProtKB-SubCell"/>
</dbReference>
<feature type="binding site" evidence="14">
    <location>
        <begin position="113"/>
        <end position="119"/>
    </location>
    <ligand>
        <name>ATP</name>
        <dbReference type="ChEBI" id="CHEBI:30616"/>
    </ligand>
</feature>
<feature type="domain" description="Mur ligase C-terminal" evidence="16">
    <location>
        <begin position="312"/>
        <end position="441"/>
    </location>
</feature>
<dbReference type="Gene3D" id="3.40.1190.10">
    <property type="entry name" value="Mur-like, catalytic domain"/>
    <property type="match status" value="1"/>
</dbReference>
<evidence type="ECO:0000256" key="14">
    <source>
        <dbReference type="HAMAP-Rule" id="MF_00046"/>
    </source>
</evidence>
<dbReference type="PANTHER" id="PTHR43445">
    <property type="entry name" value="UDP-N-ACETYLMURAMATE--L-ALANINE LIGASE-RELATED"/>
    <property type="match status" value="1"/>
</dbReference>
<dbReference type="SUPFAM" id="SSF53244">
    <property type="entry name" value="MurD-like peptide ligases, peptide-binding domain"/>
    <property type="match status" value="1"/>
</dbReference>
<dbReference type="InterPro" id="IPR013221">
    <property type="entry name" value="Mur_ligase_cen"/>
</dbReference>
<dbReference type="InterPro" id="IPR036615">
    <property type="entry name" value="Mur_ligase_C_dom_sf"/>
</dbReference>
<dbReference type="InterPro" id="IPR004101">
    <property type="entry name" value="Mur_ligase_C"/>
</dbReference>
<dbReference type="InterPro" id="IPR000713">
    <property type="entry name" value="Mur_ligase_N"/>
</dbReference>
<dbReference type="GO" id="GO:0071555">
    <property type="term" value="P:cell wall organization"/>
    <property type="evidence" value="ECO:0007669"/>
    <property type="project" value="UniProtKB-KW"/>
</dbReference>
<dbReference type="Gene3D" id="3.40.50.720">
    <property type="entry name" value="NAD(P)-binding Rossmann-like Domain"/>
    <property type="match status" value="1"/>
</dbReference>
<dbReference type="InterPro" id="IPR050061">
    <property type="entry name" value="MurCDEF_pg_biosynth"/>
</dbReference>
<comment type="function">
    <text evidence="14">Cell wall formation.</text>
</comment>
<evidence type="ECO:0000313" key="18">
    <source>
        <dbReference type="EMBL" id="NLW36725.1"/>
    </source>
</evidence>
<dbReference type="AlphaFoldDB" id="A0A971S1Q2"/>
<dbReference type="PANTHER" id="PTHR43445:SF3">
    <property type="entry name" value="UDP-N-ACETYLMURAMATE--L-ALANINE LIGASE"/>
    <property type="match status" value="1"/>
</dbReference>
<evidence type="ECO:0000256" key="13">
    <source>
        <dbReference type="ARBA" id="ARBA00047833"/>
    </source>
</evidence>